<protein>
    <submittedName>
        <fullName evidence="1">Uncharacterized protein</fullName>
    </submittedName>
</protein>
<proteinExistence type="predicted"/>
<organism evidence="1">
    <name type="scientific">Trepomonas sp. PC1</name>
    <dbReference type="NCBI Taxonomy" id="1076344"/>
    <lineage>
        <taxon>Eukaryota</taxon>
        <taxon>Metamonada</taxon>
        <taxon>Diplomonadida</taxon>
        <taxon>Hexamitidae</taxon>
        <taxon>Hexamitinae</taxon>
        <taxon>Trepomonas</taxon>
    </lineage>
</organism>
<dbReference type="AlphaFoldDB" id="A0A146K4I6"/>
<feature type="non-terminal residue" evidence="1">
    <location>
        <position position="1"/>
    </location>
</feature>
<reference evidence="1" key="1">
    <citation type="submission" date="2015-07" db="EMBL/GenBank/DDBJ databases">
        <title>Adaptation to a free-living lifestyle via gene acquisitions in the diplomonad Trepomonas sp. PC1.</title>
        <authorList>
            <person name="Xu F."/>
            <person name="Jerlstrom-Hultqvist J."/>
            <person name="Kolisko M."/>
            <person name="Simpson A.G.B."/>
            <person name="Roger A.J."/>
            <person name="Svard S.G."/>
            <person name="Andersson J.O."/>
        </authorList>
    </citation>
    <scope>NUCLEOTIDE SEQUENCE</scope>
    <source>
        <strain evidence="1">PC1</strain>
    </source>
</reference>
<name>A0A146K4I6_9EUKA</name>
<sequence length="535" mass="61955">LLLVPENSMFFDICKNYENVVQHQIPGLNNKVGDIFHYDCLVKSDIKQDGITFTVRKLSVANYRFFIALYCGLFYISSIIFNNYKSSQDTCRILSPFSTLQQDRLTYLISQISNSLNIISNVKGYSERGSIGYCNSVFSIFLSNIREQHIDPEQLEEMIQQHDYDNPLSEYCKSFVNQQKAELVSDQTKILEPMELQFGQSLSRLSQRNNQQSNRYKIAKQQRLLNSFQNTTRILFSFDPKVEITPMQQLEVYAQKEPQIADFIRKSAKTLPDITILAYKAFNLIDFIQKCYSGQLYQFESENLTLDKSLVQEFINSYNVSRHLLLNIKNACSEQQFPEITDEITLGQLVLFGDEKRDGQSRLSILDEVILSFVDVVNSIGSTVQMKLREYFDQALVSFNPGFASFVQNNIDIELSVQYLRRNAAKISYEQKSVQCKPFVVQKTEIHKQFILQHSGFLNHFPDFSLTEDEYDSLVLTDHKAIRELLQEFIQQIVRQIISKLLQEDILNGTVGDYLEIMAVDEVDQEIGQIQFKKV</sequence>
<gene>
    <name evidence="1" type="ORF">TPC1_16427</name>
</gene>
<dbReference type="EMBL" id="GDID01004776">
    <property type="protein sequence ID" value="JAP91830.1"/>
    <property type="molecule type" value="Transcribed_RNA"/>
</dbReference>
<feature type="non-terminal residue" evidence="1">
    <location>
        <position position="535"/>
    </location>
</feature>
<accession>A0A146K4I6</accession>
<evidence type="ECO:0000313" key="1">
    <source>
        <dbReference type="EMBL" id="JAP91830.1"/>
    </source>
</evidence>